<dbReference type="Gene3D" id="2.60.120.650">
    <property type="entry name" value="Cupin"/>
    <property type="match status" value="1"/>
</dbReference>
<comment type="caution">
    <text evidence="1">The sequence shown here is derived from an EMBL/GenBank/DDBJ whole genome shotgun (WGS) entry which is preliminary data.</text>
</comment>
<dbReference type="GO" id="GO:0016706">
    <property type="term" value="F:2-oxoglutarate-dependent dioxygenase activity"/>
    <property type="evidence" value="ECO:0007669"/>
    <property type="project" value="TreeGrafter"/>
</dbReference>
<gene>
    <name evidence="1" type="ORF">SK128_018491</name>
</gene>
<accession>A0AAN8XI44</accession>
<dbReference type="PANTHER" id="PTHR12480:SF13">
    <property type="entry name" value="LD14533P"/>
    <property type="match status" value="1"/>
</dbReference>
<evidence type="ECO:0000313" key="2">
    <source>
        <dbReference type="Proteomes" id="UP001381693"/>
    </source>
</evidence>
<proteinExistence type="predicted"/>
<name>A0AAN8XI44_HALRR</name>
<reference evidence="1 2" key="1">
    <citation type="submission" date="2023-11" db="EMBL/GenBank/DDBJ databases">
        <title>Halocaridina rubra genome assembly.</title>
        <authorList>
            <person name="Smith C."/>
        </authorList>
    </citation>
    <scope>NUCLEOTIDE SEQUENCE [LARGE SCALE GENOMIC DNA]</scope>
    <source>
        <strain evidence="1">EP-1</strain>
        <tissue evidence="1">Whole</tissue>
    </source>
</reference>
<dbReference type="PANTHER" id="PTHR12480">
    <property type="entry name" value="ARGININE DEMETHYLASE AND LYSYL-HYDROXYLASE JMJD"/>
    <property type="match status" value="1"/>
</dbReference>
<keyword evidence="2" id="KW-1185">Reference proteome</keyword>
<organism evidence="1 2">
    <name type="scientific">Halocaridina rubra</name>
    <name type="common">Hawaiian red shrimp</name>
    <dbReference type="NCBI Taxonomy" id="373956"/>
    <lineage>
        <taxon>Eukaryota</taxon>
        <taxon>Metazoa</taxon>
        <taxon>Ecdysozoa</taxon>
        <taxon>Arthropoda</taxon>
        <taxon>Crustacea</taxon>
        <taxon>Multicrustacea</taxon>
        <taxon>Malacostraca</taxon>
        <taxon>Eumalacostraca</taxon>
        <taxon>Eucarida</taxon>
        <taxon>Decapoda</taxon>
        <taxon>Pleocyemata</taxon>
        <taxon>Caridea</taxon>
        <taxon>Atyoidea</taxon>
        <taxon>Atyidae</taxon>
        <taxon>Halocaridina</taxon>
    </lineage>
</organism>
<dbReference type="InterPro" id="IPR050910">
    <property type="entry name" value="JMJD6_ArgDemeth/LysHydrox"/>
</dbReference>
<dbReference type="EMBL" id="JAXCGZ010004206">
    <property type="protein sequence ID" value="KAK7082083.1"/>
    <property type="molecule type" value="Genomic_DNA"/>
</dbReference>
<dbReference type="AlphaFoldDB" id="A0AAN8XI44"/>
<sequence length="357" mass="40422">MSLGMAENNNVYHDSSVHNLTKLRLLCDRFVQEATEKGTAVEEIVDKYVEKHSEILTCVKRHDTREMRSRVNSANHESAKKCPCFARWAMVLAPLLVLIVAVCISDNTISDFISSKCLVRNNYFVMEVTRPPTNCQRVCGGVKAPVLLSANVTQREFAKWAYLSRPLIVRKGAAHWPALERFSLSFFRSVYDSVEGSYEAVSEECQFLPFKSEFVDLREALRMHPARAARLPGTTPWYFGWSNCSPGVSAVLRELAPRPSFLPEHSESSALDWIFMGGDGPGASWHLDYVQRPSWQAQVSGTKTWHFRPVPECQHTCQSFSATVKKGDIIFVDTNQWYHTTHIHKGQLSITIGSEYD</sequence>
<evidence type="ECO:0008006" key="3">
    <source>
        <dbReference type="Google" id="ProtNLM"/>
    </source>
</evidence>
<dbReference type="SUPFAM" id="SSF51197">
    <property type="entry name" value="Clavaminate synthase-like"/>
    <property type="match status" value="1"/>
</dbReference>
<evidence type="ECO:0000313" key="1">
    <source>
        <dbReference type="EMBL" id="KAK7082083.1"/>
    </source>
</evidence>
<dbReference type="Proteomes" id="UP001381693">
    <property type="component" value="Unassembled WGS sequence"/>
</dbReference>
<protein>
    <recommendedName>
        <fullName evidence="3">Cupin-like domain-containing protein</fullName>
    </recommendedName>
</protein>